<feature type="domain" description="ABC transmembrane type-1" evidence="8">
    <location>
        <begin position="71"/>
        <end position="276"/>
    </location>
</feature>
<dbReference type="InterPro" id="IPR000515">
    <property type="entry name" value="MetI-like"/>
</dbReference>
<evidence type="ECO:0000313" key="12">
    <source>
        <dbReference type="Proteomes" id="UP000094869"/>
    </source>
</evidence>
<dbReference type="Pfam" id="PF00528">
    <property type="entry name" value="BPD_transp_1"/>
    <property type="match status" value="1"/>
</dbReference>
<comment type="subcellular location">
    <subcellularLocation>
        <location evidence="1 7">Cell membrane</location>
        <topology evidence="1 7">Multi-pass membrane protein</topology>
    </subcellularLocation>
</comment>
<dbReference type="PANTHER" id="PTHR43744">
    <property type="entry name" value="ABC TRANSPORTER PERMEASE PROTEIN MG189-RELATED-RELATED"/>
    <property type="match status" value="1"/>
</dbReference>
<dbReference type="Gene3D" id="1.10.3720.10">
    <property type="entry name" value="MetI-like"/>
    <property type="match status" value="1"/>
</dbReference>
<comment type="similarity">
    <text evidence="7">Belongs to the binding-protein-dependent transport system permease family.</text>
</comment>
<protein>
    <recommendedName>
        <fullName evidence="8">ABC transmembrane type-1 domain-containing protein</fullName>
    </recommendedName>
</protein>
<dbReference type="RefSeq" id="WP_069408759.1">
    <property type="nucleotide sequence ID" value="NZ_DBFYTW010000218.1"/>
</dbReference>
<name>A0A1E3UDS1_9FIRM</name>
<evidence type="ECO:0000313" key="11">
    <source>
        <dbReference type="Proteomes" id="UP000094271"/>
    </source>
</evidence>
<evidence type="ECO:0000256" key="7">
    <source>
        <dbReference type="RuleBase" id="RU363032"/>
    </source>
</evidence>
<proteinExistence type="inferred from homology"/>
<keyword evidence="5 7" id="KW-1133">Transmembrane helix</keyword>
<evidence type="ECO:0000256" key="6">
    <source>
        <dbReference type="ARBA" id="ARBA00023136"/>
    </source>
</evidence>
<accession>A0A1E3UDS1</accession>
<sequence length="291" mass="32551">MKKKVTLFDIITGVVMVIISLTAIYPLYYIYINSVSGGAYVGANQVIFYPRGFTTYAYSIVFQNAAIVRAFANSVFYTAVGTILSVMLSALCAYPLSRKDFYGRKIFTTVILFTMFFSGGIIPLFLTVTDLHIYNTIWAILLPSSISVYNVIVMRTFFQSISYEMTESAYIDGANDWIIFSKIIIPLSKPIIATMILFYGVANWNSFYNALMFLNDKLLYPLQLVLRSIVIEGSTTEMAYMASSEGSLSVPIDTKSIKYAVTAVTTLPLIMVYPFVFKYFEKGVMVGSVKG</sequence>
<evidence type="ECO:0000256" key="3">
    <source>
        <dbReference type="ARBA" id="ARBA00022475"/>
    </source>
</evidence>
<feature type="transmembrane region" description="Helical" evidence="7">
    <location>
        <begin position="257"/>
        <end position="276"/>
    </location>
</feature>
<evidence type="ECO:0000313" key="10">
    <source>
        <dbReference type="EMBL" id="ODR61543.1"/>
    </source>
</evidence>
<feature type="transmembrane region" description="Helical" evidence="7">
    <location>
        <begin position="75"/>
        <end position="94"/>
    </location>
</feature>
<dbReference type="OrthoDB" id="157184at2"/>
<keyword evidence="6 7" id="KW-0472">Membrane</keyword>
<keyword evidence="3" id="KW-1003">Cell membrane</keyword>
<comment type="caution">
    <text evidence="9">The sequence shown here is derived from an EMBL/GenBank/DDBJ whole genome shotgun (WGS) entry which is preliminary data.</text>
</comment>
<keyword evidence="4 7" id="KW-0812">Transmembrane</keyword>
<evidence type="ECO:0000256" key="5">
    <source>
        <dbReference type="ARBA" id="ARBA00022989"/>
    </source>
</evidence>
<evidence type="ECO:0000256" key="1">
    <source>
        <dbReference type="ARBA" id="ARBA00004651"/>
    </source>
</evidence>
<dbReference type="InterPro" id="IPR035906">
    <property type="entry name" value="MetI-like_sf"/>
</dbReference>
<evidence type="ECO:0000256" key="2">
    <source>
        <dbReference type="ARBA" id="ARBA00022448"/>
    </source>
</evidence>
<feature type="transmembrane region" description="Helical" evidence="7">
    <location>
        <begin position="179"/>
        <end position="202"/>
    </location>
</feature>
<dbReference type="Proteomes" id="UP000094271">
    <property type="component" value="Unassembled WGS sequence"/>
</dbReference>
<dbReference type="GO" id="GO:0005886">
    <property type="term" value="C:plasma membrane"/>
    <property type="evidence" value="ECO:0007669"/>
    <property type="project" value="UniProtKB-SubCell"/>
</dbReference>
<feature type="transmembrane region" description="Helical" evidence="7">
    <location>
        <begin position="137"/>
        <end position="158"/>
    </location>
</feature>
<dbReference type="AlphaFoldDB" id="A0A1E3UDS1"/>
<reference evidence="9 11" key="2">
    <citation type="submission" date="2016-08" db="EMBL/GenBank/DDBJ databases">
        <authorList>
            <person name="Seilhamer J.J."/>
        </authorList>
    </citation>
    <scope>NUCLEOTIDE SEQUENCE [LARGE SCALE GENOMIC DNA]</scope>
    <source>
        <strain evidence="9 11">NML150140-1</strain>
    </source>
</reference>
<dbReference type="SUPFAM" id="SSF161098">
    <property type="entry name" value="MetI-like"/>
    <property type="match status" value="1"/>
</dbReference>
<dbReference type="EMBL" id="MEHD01000006">
    <property type="protein sequence ID" value="ODR61543.1"/>
    <property type="molecule type" value="Genomic_DNA"/>
</dbReference>
<organism evidence="9 11">
    <name type="scientific">Eisenbergiella tayi</name>
    <dbReference type="NCBI Taxonomy" id="1432052"/>
    <lineage>
        <taxon>Bacteria</taxon>
        <taxon>Bacillati</taxon>
        <taxon>Bacillota</taxon>
        <taxon>Clostridia</taxon>
        <taxon>Lachnospirales</taxon>
        <taxon>Lachnospiraceae</taxon>
        <taxon>Eisenbergiella</taxon>
    </lineage>
</organism>
<evidence type="ECO:0000259" key="8">
    <source>
        <dbReference type="PROSITE" id="PS50928"/>
    </source>
</evidence>
<dbReference type="PANTHER" id="PTHR43744:SF9">
    <property type="entry name" value="POLYGALACTURONAN_RHAMNOGALACTURONAN TRANSPORT SYSTEM PERMEASE PROTEIN YTCP"/>
    <property type="match status" value="1"/>
</dbReference>
<keyword evidence="2 7" id="KW-0813">Transport</keyword>
<keyword evidence="12" id="KW-1185">Reference proteome</keyword>
<dbReference type="PROSITE" id="PS50928">
    <property type="entry name" value="ABC_TM1"/>
    <property type="match status" value="1"/>
</dbReference>
<gene>
    <name evidence="9" type="ORF">BEI59_20995</name>
    <name evidence="10" type="ORF">BEI63_01010</name>
</gene>
<feature type="transmembrane region" description="Helical" evidence="7">
    <location>
        <begin position="106"/>
        <end position="125"/>
    </location>
</feature>
<dbReference type="EMBL" id="MEHA01000017">
    <property type="protein sequence ID" value="ODR48435.1"/>
    <property type="molecule type" value="Genomic_DNA"/>
</dbReference>
<dbReference type="CDD" id="cd06261">
    <property type="entry name" value="TM_PBP2"/>
    <property type="match status" value="1"/>
</dbReference>
<dbReference type="GO" id="GO:0055085">
    <property type="term" value="P:transmembrane transport"/>
    <property type="evidence" value="ECO:0007669"/>
    <property type="project" value="InterPro"/>
</dbReference>
<evidence type="ECO:0000313" key="9">
    <source>
        <dbReference type="EMBL" id="ODR48435.1"/>
    </source>
</evidence>
<reference evidence="10 12" key="1">
    <citation type="submission" date="2016-08" db="EMBL/GenBank/DDBJ databases">
        <title>Characterization of Isolates of Eisenbergiella tayi Derived from Blood Cultures, Using Whole Genome Sequencing.</title>
        <authorList>
            <person name="Bernier A.-M."/>
            <person name="Burdz T."/>
            <person name="Wiebe D."/>
            <person name="Bernard K."/>
        </authorList>
    </citation>
    <scope>NUCLEOTIDE SEQUENCE [LARGE SCALE GENOMIC DNA]</scope>
    <source>
        <strain evidence="10 12">NML120146</strain>
    </source>
</reference>
<dbReference type="Proteomes" id="UP000094869">
    <property type="component" value="Unassembled WGS sequence"/>
</dbReference>
<evidence type="ECO:0000256" key="4">
    <source>
        <dbReference type="ARBA" id="ARBA00022692"/>
    </source>
</evidence>
<feature type="transmembrane region" description="Helical" evidence="7">
    <location>
        <begin position="7"/>
        <end position="31"/>
    </location>
</feature>